<accession>L8HEJ2</accession>
<organism evidence="2 3">
    <name type="scientific">Acanthamoeba castellanii (strain ATCC 30010 / Neff)</name>
    <dbReference type="NCBI Taxonomy" id="1257118"/>
    <lineage>
        <taxon>Eukaryota</taxon>
        <taxon>Amoebozoa</taxon>
        <taxon>Discosea</taxon>
        <taxon>Longamoebia</taxon>
        <taxon>Centramoebida</taxon>
        <taxon>Acanthamoebidae</taxon>
        <taxon>Acanthamoeba</taxon>
    </lineage>
</organism>
<evidence type="ECO:0000313" key="2">
    <source>
        <dbReference type="EMBL" id="ELR23188.1"/>
    </source>
</evidence>
<dbReference type="RefSeq" id="XP_004352716.1">
    <property type="nucleotide sequence ID" value="XM_004352664.1"/>
</dbReference>
<dbReference type="EMBL" id="KB007857">
    <property type="protein sequence ID" value="ELR23188.1"/>
    <property type="molecule type" value="Genomic_DNA"/>
</dbReference>
<dbReference type="Proteomes" id="UP000011083">
    <property type="component" value="Unassembled WGS sequence"/>
</dbReference>
<feature type="compositionally biased region" description="Basic and acidic residues" evidence="1">
    <location>
        <begin position="1"/>
        <end position="23"/>
    </location>
</feature>
<dbReference type="KEGG" id="acan:ACA1_067720"/>
<name>L8HEJ2_ACACF</name>
<dbReference type="AlphaFoldDB" id="L8HEJ2"/>
<keyword evidence="3" id="KW-1185">Reference proteome</keyword>
<proteinExistence type="predicted"/>
<dbReference type="VEuPathDB" id="AmoebaDB:ACA1_067720"/>
<evidence type="ECO:0000256" key="1">
    <source>
        <dbReference type="SAM" id="MobiDB-lite"/>
    </source>
</evidence>
<sequence>MPDKRLKHGNKEAKAFMKAHPELDWSVDCASKKPTRRAKQTQTQAQTQQCRKKRRRTRNKEDDRESTPPQLAAL</sequence>
<dbReference type="GeneID" id="14924162"/>
<protein>
    <submittedName>
        <fullName evidence="2">Uncharacterized protein</fullName>
    </submittedName>
</protein>
<evidence type="ECO:0000313" key="3">
    <source>
        <dbReference type="Proteomes" id="UP000011083"/>
    </source>
</evidence>
<reference evidence="2 3" key="1">
    <citation type="journal article" date="2013" name="Genome Biol.">
        <title>Genome of Acanthamoeba castellanii highlights extensive lateral gene transfer and early evolution of tyrosine kinase signaling.</title>
        <authorList>
            <person name="Clarke M."/>
            <person name="Lohan A.J."/>
            <person name="Liu B."/>
            <person name="Lagkouvardos I."/>
            <person name="Roy S."/>
            <person name="Zafar N."/>
            <person name="Bertelli C."/>
            <person name="Schilde C."/>
            <person name="Kianianmomeni A."/>
            <person name="Burglin T.R."/>
            <person name="Frech C."/>
            <person name="Turcotte B."/>
            <person name="Kopec K.O."/>
            <person name="Synnott J.M."/>
            <person name="Choo C."/>
            <person name="Paponov I."/>
            <person name="Finkler A."/>
            <person name="Soon Heng Tan C."/>
            <person name="Hutchins A.P."/>
            <person name="Weinmeier T."/>
            <person name="Rattei T."/>
            <person name="Chu J.S."/>
            <person name="Gimenez G."/>
            <person name="Irimia M."/>
            <person name="Rigden D.J."/>
            <person name="Fitzpatrick D.A."/>
            <person name="Lorenzo-Morales J."/>
            <person name="Bateman A."/>
            <person name="Chiu C.H."/>
            <person name="Tang P."/>
            <person name="Hegemann P."/>
            <person name="Fromm H."/>
            <person name="Raoult D."/>
            <person name="Greub G."/>
            <person name="Miranda-Saavedra D."/>
            <person name="Chen N."/>
            <person name="Nash P."/>
            <person name="Ginger M.L."/>
            <person name="Horn M."/>
            <person name="Schaap P."/>
            <person name="Caler L."/>
            <person name="Loftus B."/>
        </authorList>
    </citation>
    <scope>NUCLEOTIDE SEQUENCE [LARGE SCALE GENOMIC DNA]</scope>
    <source>
        <strain evidence="2 3">Neff</strain>
    </source>
</reference>
<feature type="region of interest" description="Disordered" evidence="1">
    <location>
        <begin position="1"/>
        <end position="74"/>
    </location>
</feature>
<gene>
    <name evidence="2" type="ORF">ACA1_067720</name>
</gene>
<feature type="compositionally biased region" description="Low complexity" evidence="1">
    <location>
        <begin position="40"/>
        <end position="49"/>
    </location>
</feature>